<feature type="region of interest" description="Disordered" evidence="1">
    <location>
        <begin position="1"/>
        <end position="56"/>
    </location>
</feature>
<evidence type="ECO:0000256" key="1">
    <source>
        <dbReference type="SAM" id="MobiDB-lite"/>
    </source>
</evidence>
<gene>
    <name evidence="2" type="ORF">O181_051832</name>
</gene>
<evidence type="ECO:0000313" key="2">
    <source>
        <dbReference type="EMBL" id="MBW0512117.1"/>
    </source>
</evidence>
<keyword evidence="3" id="KW-1185">Reference proteome</keyword>
<comment type="caution">
    <text evidence="2">The sequence shown here is derived from an EMBL/GenBank/DDBJ whole genome shotgun (WGS) entry which is preliminary data.</text>
</comment>
<dbReference type="EMBL" id="AVOT02022600">
    <property type="protein sequence ID" value="MBW0512117.1"/>
    <property type="molecule type" value="Genomic_DNA"/>
</dbReference>
<name>A0A9Q3E6F5_9BASI</name>
<organism evidence="2 3">
    <name type="scientific">Austropuccinia psidii MF-1</name>
    <dbReference type="NCBI Taxonomy" id="1389203"/>
    <lineage>
        <taxon>Eukaryota</taxon>
        <taxon>Fungi</taxon>
        <taxon>Dikarya</taxon>
        <taxon>Basidiomycota</taxon>
        <taxon>Pucciniomycotina</taxon>
        <taxon>Pucciniomycetes</taxon>
        <taxon>Pucciniales</taxon>
        <taxon>Sphaerophragmiaceae</taxon>
        <taxon>Austropuccinia</taxon>
    </lineage>
</organism>
<feature type="compositionally biased region" description="Basic residues" evidence="1">
    <location>
        <begin position="24"/>
        <end position="41"/>
    </location>
</feature>
<sequence length="292" mass="33761">MPQLWKKAQWHLPAPEASKEKPKGPQKKKNVPRTIRARAKAKPIGTDLTHKGKGSTNWSLSCGQCLQYGQASYGIHSQRSGKDEQDFSRQVIDEIKFVKSSIDVELGKFDAKLKKITSAISELKINDKMYTEWYELTNVRLDSITNTCDRIQIQCQVQNDEMEDDSILNIKDQLRILKDYILEIINNTNQFATPLAKSKSERQKLKNEIIANVKQIHKNYEPHIPRHSKPFTNENPSVKGSLTPFLRKILYVQKIFPNWKNGQHSMVKENKIIFSSPELFICFKKISTYLMK</sequence>
<dbReference type="AlphaFoldDB" id="A0A9Q3E6F5"/>
<protein>
    <submittedName>
        <fullName evidence="2">Uncharacterized protein</fullName>
    </submittedName>
</protein>
<reference evidence="2" key="1">
    <citation type="submission" date="2021-03" db="EMBL/GenBank/DDBJ databases">
        <title>Draft genome sequence of rust myrtle Austropuccinia psidii MF-1, a brazilian biotype.</title>
        <authorList>
            <person name="Quecine M.C."/>
            <person name="Pachon D.M.R."/>
            <person name="Bonatelli M.L."/>
            <person name="Correr F.H."/>
            <person name="Franceschini L.M."/>
            <person name="Leite T.F."/>
            <person name="Margarido G.R.A."/>
            <person name="Almeida C.A."/>
            <person name="Ferrarezi J.A."/>
            <person name="Labate C.A."/>
        </authorList>
    </citation>
    <scope>NUCLEOTIDE SEQUENCE</scope>
    <source>
        <strain evidence="2">MF-1</strain>
    </source>
</reference>
<accession>A0A9Q3E6F5</accession>
<dbReference type="Proteomes" id="UP000765509">
    <property type="component" value="Unassembled WGS sequence"/>
</dbReference>
<evidence type="ECO:0000313" key="3">
    <source>
        <dbReference type="Proteomes" id="UP000765509"/>
    </source>
</evidence>
<proteinExistence type="predicted"/>